<dbReference type="PROSITE" id="PS50837">
    <property type="entry name" value="NACHT"/>
    <property type="match status" value="1"/>
</dbReference>
<dbReference type="SUPFAM" id="SSF56436">
    <property type="entry name" value="C-type lectin-like"/>
    <property type="match status" value="1"/>
</dbReference>
<evidence type="ECO:0000259" key="2">
    <source>
        <dbReference type="PROSITE" id="PS50837"/>
    </source>
</evidence>
<dbReference type="OrthoDB" id="595053at2"/>
<dbReference type="Gene3D" id="3.40.50.300">
    <property type="entry name" value="P-loop containing nucleotide triphosphate hydrolases"/>
    <property type="match status" value="1"/>
</dbReference>
<reference evidence="3 4" key="1">
    <citation type="submission" date="2008-06" db="EMBL/GenBank/DDBJ databases">
        <title>Complete sequence of Pelodictyon phaeoclathratiforme BU-1.</title>
        <authorList>
            <consortium name="US DOE Joint Genome Institute"/>
            <person name="Lucas S."/>
            <person name="Copeland A."/>
            <person name="Lapidus A."/>
            <person name="Glavina del Rio T."/>
            <person name="Dalin E."/>
            <person name="Tice H."/>
            <person name="Bruce D."/>
            <person name="Goodwin L."/>
            <person name="Pitluck S."/>
            <person name="Schmutz J."/>
            <person name="Larimer F."/>
            <person name="Land M."/>
            <person name="Hauser L."/>
            <person name="Kyrpides N."/>
            <person name="Mikhailova N."/>
            <person name="Liu Z."/>
            <person name="Li T."/>
            <person name="Zhao F."/>
            <person name="Overmann J."/>
            <person name="Bryant D.A."/>
            <person name="Richardson P."/>
        </authorList>
    </citation>
    <scope>NUCLEOTIDE SEQUENCE [LARGE SCALE GENOMIC DNA]</scope>
    <source>
        <strain evidence="4">DSM 5477 / BU-1</strain>
    </source>
</reference>
<dbReference type="HOGENOM" id="CLU_004327_0_0_10"/>
<dbReference type="Proteomes" id="UP000002724">
    <property type="component" value="Chromosome"/>
</dbReference>
<dbReference type="Pfam" id="PF03781">
    <property type="entry name" value="FGE-sulfatase"/>
    <property type="match status" value="1"/>
</dbReference>
<sequence>MNRRTDDKQSRIVHVLVASPSDVAAERKIADEVIRTWHIRHQLSGLRLEPVLWESHGAPECGDRVQGILNKQIVDECDCAIGIFWTRIGTDTGVAPGGAVEEVQRLMSKGKPVMLYFSKANYPLNLSDSGKVMEFAGQLTRLAEFKASLQGYSLLWEYDSQDRFRQNLLTHLDIQIPKWFGPEATAQERVVVSPKLDAASALKRYHSTLARQLGNITLTGSPVITNFSAKLSDTFVSLSLSGTSRCETRIHAADEPCVSQTEERTSTPEEVMRFVFQNYPLLLVIGDPGSGKTTLLKYYALSCLDNGRCTQFGFSEDVNVFYFPLRELKKGDSGYASLPAILSGWCEKNYLTLPDTLFSGWLEEPSSLVLLDGLDEISDVDERIAVCSWVDRMVERFTSARFVVTSRSTGYRKGDGIELEASHLRADIMDFSKEQQAEFLQRWFKAAFLGEIPPSVGDKGRWRILQEQKADQKADAIIAFLSQDKNRSLRALAGVPLLLQIMAMLWKDREYLPGSRLKLYDAALNYMLDYRDRRRGIDPLLAAEDARRVLSPVSLWMQDELKKDEADRDKMQDKMQELLDTLCNSLPASEFCRNLVDRAGLLVEYGEKEYVFRHKSFREYMAGVQLLKNMHRMGYLDIIVTRFGDDWWQEPLRFFIGHVDDADVFDSFMQKLFDSPVTENLTQKQQDLLVALVEEAPQRKIDALRQKLLDPATTQNRQRYLLECLKTIAKPEALAVVREFKQLGLSKEERVIVAVTLDKLGAEYILIKGGTFIYSRTKKPETVPDMYVAKYTVTNQHYRRFIDYLDAKEPEFAERVPVETYRKSLQELASGIKGFSNWLKEEPSLVSRFRSFYDDDKRFNKDEQPVVGVSWFAAKAWCLWLSLLEGERARYQLPDEVQWEWAAGGQRDKRDEVLKVRDYPWPEEKGKPDKTRANYNNHEGGTTPVGRYPEGATPEGLYDMAGNVWEWTEDWYDEDKDRRSLRGGDYSDKADALRCSSRLDLNPRNRGYFIGFRVIRSSHSSSS</sequence>
<dbReference type="STRING" id="324925.Ppha_1553"/>
<organism evidence="3 4">
    <name type="scientific">Pelodictyon phaeoclathratiforme (strain DSM 5477 / BU-1)</name>
    <dbReference type="NCBI Taxonomy" id="324925"/>
    <lineage>
        <taxon>Bacteria</taxon>
        <taxon>Pseudomonadati</taxon>
        <taxon>Chlorobiota</taxon>
        <taxon>Chlorobiia</taxon>
        <taxon>Chlorobiales</taxon>
        <taxon>Chlorobiaceae</taxon>
        <taxon>Chlorobium/Pelodictyon group</taxon>
        <taxon>Pelodictyon</taxon>
    </lineage>
</organism>
<dbReference type="InterPro" id="IPR007111">
    <property type="entry name" value="NACHT_NTPase"/>
</dbReference>
<feature type="region of interest" description="Disordered" evidence="1">
    <location>
        <begin position="920"/>
        <end position="950"/>
    </location>
</feature>
<dbReference type="InterPro" id="IPR051043">
    <property type="entry name" value="Sulfatase_Mod_Factor_Kinase"/>
</dbReference>
<dbReference type="PANTHER" id="PTHR23150">
    <property type="entry name" value="SULFATASE MODIFYING FACTOR 1, 2"/>
    <property type="match status" value="1"/>
</dbReference>
<evidence type="ECO:0000313" key="4">
    <source>
        <dbReference type="Proteomes" id="UP000002724"/>
    </source>
</evidence>
<dbReference type="Pfam" id="PF05729">
    <property type="entry name" value="NACHT"/>
    <property type="match status" value="1"/>
</dbReference>
<dbReference type="eggNOG" id="COG1262">
    <property type="taxonomic scope" value="Bacteria"/>
</dbReference>
<dbReference type="Gene3D" id="3.90.1580.10">
    <property type="entry name" value="paralog of FGE (formylglycine-generating enzyme)"/>
    <property type="match status" value="1"/>
</dbReference>
<evidence type="ECO:0000313" key="3">
    <source>
        <dbReference type="EMBL" id="ACF43802.1"/>
    </source>
</evidence>
<name>B4SAB6_PELPB</name>
<feature type="domain" description="NACHT" evidence="2">
    <location>
        <begin position="280"/>
        <end position="408"/>
    </location>
</feature>
<dbReference type="SUPFAM" id="SSF52540">
    <property type="entry name" value="P-loop containing nucleoside triphosphate hydrolases"/>
    <property type="match status" value="1"/>
</dbReference>
<feature type="compositionally biased region" description="Basic and acidic residues" evidence="1">
    <location>
        <begin position="920"/>
        <end position="932"/>
    </location>
</feature>
<evidence type="ECO:0000256" key="1">
    <source>
        <dbReference type="SAM" id="MobiDB-lite"/>
    </source>
</evidence>
<dbReference type="KEGG" id="pph:Ppha_1553"/>
<protein>
    <submittedName>
        <fullName evidence="3">Putative signal transduction protein with Nacht domain</fullName>
    </submittedName>
</protein>
<dbReference type="PANTHER" id="PTHR23150:SF19">
    <property type="entry name" value="FORMYLGLYCINE-GENERATING ENZYME"/>
    <property type="match status" value="1"/>
</dbReference>
<dbReference type="GO" id="GO:0120147">
    <property type="term" value="F:formylglycine-generating oxidase activity"/>
    <property type="evidence" value="ECO:0007669"/>
    <property type="project" value="TreeGrafter"/>
</dbReference>
<dbReference type="InterPro" id="IPR016187">
    <property type="entry name" value="CTDL_fold"/>
</dbReference>
<gene>
    <name evidence="3" type="ordered locus">Ppha_1553</name>
</gene>
<dbReference type="InterPro" id="IPR027417">
    <property type="entry name" value="P-loop_NTPase"/>
</dbReference>
<dbReference type="EMBL" id="CP001110">
    <property type="protein sequence ID" value="ACF43802.1"/>
    <property type="molecule type" value="Genomic_DNA"/>
</dbReference>
<dbReference type="InterPro" id="IPR005532">
    <property type="entry name" value="SUMF_dom"/>
</dbReference>
<accession>B4SAB6</accession>
<dbReference type="InterPro" id="IPR042095">
    <property type="entry name" value="SUMF_sf"/>
</dbReference>
<keyword evidence="4" id="KW-1185">Reference proteome</keyword>
<proteinExistence type="predicted"/>
<dbReference type="eggNOG" id="COG5635">
    <property type="taxonomic scope" value="Bacteria"/>
</dbReference>
<dbReference type="RefSeq" id="WP_012508290.1">
    <property type="nucleotide sequence ID" value="NC_011060.1"/>
</dbReference>
<dbReference type="AlphaFoldDB" id="B4SAB6"/>